<organism evidence="1 2">
    <name type="scientific">Pseudoxanthomonas helianthi</name>
    <dbReference type="NCBI Taxonomy" id="1453541"/>
    <lineage>
        <taxon>Bacteria</taxon>
        <taxon>Pseudomonadati</taxon>
        <taxon>Pseudomonadota</taxon>
        <taxon>Gammaproteobacteria</taxon>
        <taxon>Lysobacterales</taxon>
        <taxon>Lysobacteraceae</taxon>
        <taxon>Pseudoxanthomonas</taxon>
    </lineage>
</organism>
<dbReference type="EMBL" id="JAGKTC010000001">
    <property type="protein sequence ID" value="MBP3983448.1"/>
    <property type="molecule type" value="Genomic_DNA"/>
</dbReference>
<reference evidence="1" key="2">
    <citation type="submission" date="2021-03" db="EMBL/GenBank/DDBJ databases">
        <authorList>
            <person name="Cao W."/>
        </authorList>
    </citation>
    <scope>NUCLEOTIDE SEQUENCE</scope>
    <source>
        <strain evidence="1">110414</strain>
    </source>
</reference>
<dbReference type="PIRSF" id="PIRSF033905">
    <property type="entry name" value="UCP033905"/>
    <property type="match status" value="1"/>
</dbReference>
<dbReference type="GO" id="GO:0003824">
    <property type="term" value="F:catalytic activity"/>
    <property type="evidence" value="ECO:0007669"/>
    <property type="project" value="InterPro"/>
</dbReference>
<dbReference type="InterPro" id="IPR036663">
    <property type="entry name" value="Fumarylacetoacetase_C_sf"/>
</dbReference>
<sequence>MRLIQFLDDTGGTRVGVVDPQGQRVQALDGVDSTYDLATLAIRNGRGLQQQAALHGTGGGYDYPQLLAESRVLTPLHHADPAHCRVTGTGLTHLGSASARDAMHQNLKQQSDAGTLTDSMRMFQWGVEGGIPQGDAPGAQPEWFYKGDGGIVAAPGAALSSPDFALDGSEEPELVGLYLIGPDRVPHRLGFAVGNEFSDHVTERQNYLYLAHSKLRACAIGPELRVGELPRDLRGTSRVLRDNRVLWEKPFLTGEANMCHSIANLEYHHFKYAEHRRPGDVHLHFFGTATLSFADGVRTEPGDVFEVELPDLGAPLRNTLSTIGSGFALHGVRAL</sequence>
<proteinExistence type="predicted"/>
<dbReference type="RefSeq" id="WP_210535297.1">
    <property type="nucleotide sequence ID" value="NZ_JAGKTC010000001.1"/>
</dbReference>
<dbReference type="Gene3D" id="3.90.850.10">
    <property type="entry name" value="Fumarylacetoacetase-like, C-terminal domain"/>
    <property type="match status" value="1"/>
</dbReference>
<gene>
    <name evidence="1" type="ORF">J5837_03340</name>
</gene>
<keyword evidence="2" id="KW-1185">Reference proteome</keyword>
<dbReference type="AlphaFoldDB" id="A0A941AUQ1"/>
<accession>A0A941AUQ1</accession>
<evidence type="ECO:0000313" key="2">
    <source>
        <dbReference type="Proteomes" id="UP000673447"/>
    </source>
</evidence>
<reference evidence="1" key="1">
    <citation type="journal article" date="2016" name="Int. J. Syst. Evol. Microbiol.">
        <title>Pseudoxanthomonas helianthi sp. nov., isolated from roots of Jerusalem artichoke (Helianthus tuberosus).</title>
        <authorList>
            <person name="Kittiwongwattana C."/>
            <person name="Thawai C."/>
        </authorList>
    </citation>
    <scope>NUCLEOTIDE SEQUENCE</scope>
    <source>
        <strain evidence="1">110414</strain>
    </source>
</reference>
<dbReference type="Proteomes" id="UP000673447">
    <property type="component" value="Unassembled WGS sequence"/>
</dbReference>
<dbReference type="SUPFAM" id="SSF56529">
    <property type="entry name" value="FAH"/>
    <property type="match status" value="1"/>
</dbReference>
<comment type="caution">
    <text evidence="1">The sequence shown here is derived from an EMBL/GenBank/DDBJ whole genome shotgun (WGS) entry which is preliminary data.</text>
</comment>
<dbReference type="NCBIfam" id="NF040903">
    <property type="entry name" value="GguC"/>
    <property type="match status" value="1"/>
</dbReference>
<dbReference type="InterPro" id="IPR009645">
    <property type="entry name" value="GguC"/>
</dbReference>
<protein>
    <submittedName>
        <fullName evidence="1">FAH family protein</fullName>
    </submittedName>
</protein>
<evidence type="ECO:0000313" key="1">
    <source>
        <dbReference type="EMBL" id="MBP3983448.1"/>
    </source>
</evidence>
<name>A0A941AUQ1_9GAMM</name>